<dbReference type="Gene3D" id="2.70.70.10">
    <property type="entry name" value="Glucose Permease (Domain IIA)"/>
    <property type="match status" value="1"/>
</dbReference>
<dbReference type="PATRIC" id="fig|1218493.3.peg.411"/>
<comment type="caution">
    <text evidence="8">The sequence shown here is derived from an EMBL/GenBank/DDBJ whole genome shotgun (WGS) entry which is preliminary data.</text>
</comment>
<dbReference type="SUPFAM" id="SSF51261">
    <property type="entry name" value="Duplicated hybrid motif"/>
    <property type="match status" value="1"/>
</dbReference>
<evidence type="ECO:0000256" key="1">
    <source>
        <dbReference type="ARBA" id="ARBA00004496"/>
    </source>
</evidence>
<dbReference type="PANTHER" id="PTHR45008">
    <property type="entry name" value="PTS SYSTEM GLUCOSE-SPECIFIC EIIA COMPONENT"/>
    <property type="match status" value="1"/>
</dbReference>
<keyword evidence="4" id="KW-0808">Transferase</keyword>
<comment type="subcellular location">
    <subcellularLocation>
        <location evidence="1">Cytoplasm</location>
    </subcellularLocation>
</comment>
<dbReference type="PROSITE" id="PS00371">
    <property type="entry name" value="PTS_EIIA_TYPE_1_HIS"/>
    <property type="match status" value="1"/>
</dbReference>
<evidence type="ECO:0000313" key="9">
    <source>
        <dbReference type="Proteomes" id="UP000033533"/>
    </source>
</evidence>
<dbReference type="GO" id="GO:0005737">
    <property type="term" value="C:cytoplasm"/>
    <property type="evidence" value="ECO:0007669"/>
    <property type="project" value="UniProtKB-SubCell"/>
</dbReference>
<dbReference type="PANTHER" id="PTHR45008:SF1">
    <property type="entry name" value="PTS SYSTEM GLUCOSE-SPECIFIC EIIA COMPONENT"/>
    <property type="match status" value="1"/>
</dbReference>
<dbReference type="InterPro" id="IPR050890">
    <property type="entry name" value="PTS_EIIA_component"/>
</dbReference>
<keyword evidence="2" id="KW-0813">Transport</keyword>
<reference evidence="8 9" key="1">
    <citation type="submission" date="2014-12" db="EMBL/GenBank/DDBJ databases">
        <title>Comparative genomics of the lactic acid bacteria isolated from the honey bee gut.</title>
        <authorList>
            <person name="Ellegaard K.M."/>
            <person name="Tamarit D."/>
            <person name="Javelind E."/>
            <person name="Olofsson T."/>
            <person name="Andersson S.G."/>
            <person name="Vasquez A."/>
        </authorList>
    </citation>
    <scope>NUCLEOTIDE SEQUENCE [LARGE SCALE GENOMIC DNA]</scope>
    <source>
        <strain evidence="8 9">Biut2</strain>
    </source>
</reference>
<sequence>MDLFKIFERKNKILPLNASDEDIVAMADGTMFDVTKVSDPIFANQTLGNSVAFKYPKKQITICSPANGILTTLFPTGHAFGIKTNMGIEILIHIGINTVNANGNGFSFGKFRQGDKVKSGDPIVTVNVKKLSNYFDMSTILIITKTNNKKIDFIPFQKVRKGQLIIHK</sequence>
<protein>
    <submittedName>
        <fullName evidence="8">PTS Glc IIA</fullName>
    </submittedName>
</protein>
<dbReference type="InterPro" id="IPR001127">
    <property type="entry name" value="PTS_EIIA_1_perm"/>
</dbReference>
<evidence type="ECO:0000256" key="4">
    <source>
        <dbReference type="ARBA" id="ARBA00022679"/>
    </source>
</evidence>
<keyword evidence="3" id="KW-0762">Sugar transport</keyword>
<organism evidence="8 9">
    <name type="scientific">Lactobacillus kullabergensis</name>
    <dbReference type="NCBI Taxonomy" id="1218493"/>
    <lineage>
        <taxon>Bacteria</taxon>
        <taxon>Bacillati</taxon>
        <taxon>Bacillota</taxon>
        <taxon>Bacilli</taxon>
        <taxon>Lactobacillales</taxon>
        <taxon>Lactobacillaceae</taxon>
        <taxon>Lactobacillus</taxon>
    </lineage>
</organism>
<dbReference type="STRING" id="1218493.JF76_03870"/>
<dbReference type="GO" id="GO:0016301">
    <property type="term" value="F:kinase activity"/>
    <property type="evidence" value="ECO:0007669"/>
    <property type="project" value="UniProtKB-KW"/>
</dbReference>
<evidence type="ECO:0000256" key="6">
    <source>
        <dbReference type="ARBA" id="ARBA00022777"/>
    </source>
</evidence>
<gene>
    <name evidence="8" type="ORF">JF76_03870</name>
</gene>
<dbReference type="GO" id="GO:0009401">
    <property type="term" value="P:phosphoenolpyruvate-dependent sugar phosphotransferase system"/>
    <property type="evidence" value="ECO:0007669"/>
    <property type="project" value="UniProtKB-KW"/>
</dbReference>
<evidence type="ECO:0000313" key="8">
    <source>
        <dbReference type="EMBL" id="KJY58206.1"/>
    </source>
</evidence>
<dbReference type="NCBIfam" id="TIGR00830">
    <property type="entry name" value="PTBA"/>
    <property type="match status" value="1"/>
</dbReference>
<dbReference type="EMBL" id="JXBY01000010">
    <property type="protein sequence ID" value="KJY58206.1"/>
    <property type="molecule type" value="Genomic_DNA"/>
</dbReference>
<accession>A0A0F4LKV9</accession>
<evidence type="ECO:0000256" key="3">
    <source>
        <dbReference type="ARBA" id="ARBA00022597"/>
    </source>
</evidence>
<name>A0A0F4LKV9_9LACO</name>
<keyword evidence="6" id="KW-0418">Kinase</keyword>
<dbReference type="Proteomes" id="UP000033533">
    <property type="component" value="Unassembled WGS sequence"/>
</dbReference>
<dbReference type="OrthoDB" id="9769191at2"/>
<dbReference type="InterPro" id="IPR011055">
    <property type="entry name" value="Dup_hybrid_motif"/>
</dbReference>
<proteinExistence type="predicted"/>
<feature type="domain" description="PTS EIIA type-1" evidence="7">
    <location>
        <begin position="39"/>
        <end position="145"/>
    </location>
</feature>
<keyword evidence="5" id="KW-0598">Phosphotransferase system</keyword>
<dbReference type="AlphaFoldDB" id="A0A0F4LKV9"/>
<dbReference type="PROSITE" id="PS51093">
    <property type="entry name" value="PTS_EIIA_TYPE_1"/>
    <property type="match status" value="1"/>
</dbReference>
<evidence type="ECO:0000256" key="2">
    <source>
        <dbReference type="ARBA" id="ARBA00022448"/>
    </source>
</evidence>
<dbReference type="RefSeq" id="WP_045927590.1">
    <property type="nucleotide sequence ID" value="NZ_JBHSZS010000006.1"/>
</dbReference>
<evidence type="ECO:0000259" key="7">
    <source>
        <dbReference type="PROSITE" id="PS51093"/>
    </source>
</evidence>
<dbReference type="HOGENOM" id="CLU_012312_5_4_9"/>
<dbReference type="Pfam" id="PF00358">
    <property type="entry name" value="PTS_EIIA_1"/>
    <property type="match status" value="1"/>
</dbReference>
<evidence type="ECO:0000256" key="5">
    <source>
        <dbReference type="ARBA" id="ARBA00022683"/>
    </source>
</evidence>